<proteinExistence type="predicted"/>
<dbReference type="AlphaFoldDB" id="A0A397S9W8"/>
<organism evidence="1 2">
    <name type="scientific">Glomus cerebriforme</name>
    <dbReference type="NCBI Taxonomy" id="658196"/>
    <lineage>
        <taxon>Eukaryota</taxon>
        <taxon>Fungi</taxon>
        <taxon>Fungi incertae sedis</taxon>
        <taxon>Mucoromycota</taxon>
        <taxon>Glomeromycotina</taxon>
        <taxon>Glomeromycetes</taxon>
        <taxon>Glomerales</taxon>
        <taxon>Glomeraceae</taxon>
        <taxon>Glomus</taxon>
    </lineage>
</organism>
<evidence type="ECO:0000313" key="1">
    <source>
        <dbReference type="EMBL" id="RIA80777.1"/>
    </source>
</evidence>
<gene>
    <name evidence="1" type="ORF">C1645_838091</name>
</gene>
<evidence type="ECO:0000313" key="2">
    <source>
        <dbReference type="Proteomes" id="UP000265703"/>
    </source>
</evidence>
<reference evidence="1 2" key="1">
    <citation type="submission" date="2018-06" db="EMBL/GenBank/DDBJ databases">
        <title>Comparative genomics reveals the genomic features of Rhizophagus irregularis, R. cerebriforme, R. diaphanum and Gigaspora rosea, and their symbiotic lifestyle signature.</title>
        <authorList>
            <person name="Morin E."/>
            <person name="San Clemente H."/>
            <person name="Chen E.C.H."/>
            <person name="De La Providencia I."/>
            <person name="Hainaut M."/>
            <person name="Kuo A."/>
            <person name="Kohler A."/>
            <person name="Murat C."/>
            <person name="Tang N."/>
            <person name="Roy S."/>
            <person name="Loubradou J."/>
            <person name="Henrissat B."/>
            <person name="Grigoriev I.V."/>
            <person name="Corradi N."/>
            <person name="Roux C."/>
            <person name="Martin F.M."/>
        </authorList>
    </citation>
    <scope>NUCLEOTIDE SEQUENCE [LARGE SCALE GENOMIC DNA]</scope>
    <source>
        <strain evidence="1 2">DAOM 227022</strain>
    </source>
</reference>
<sequence>MASKICCLLYYSTEYTLFTRFYIGEGFFIRLYTGGEFVKKIGDKRWNFGKKKKARSLTGKEIILGQIKEIGEYLNLKKPEKSGGIEIKIIVKNILENEIYLKSSVCDMDYECERALVSTCTETKEEKININKKKIAKAFILFITRNLSRIENEYQFDILAPLEELKTKFENETVVKIGQELLLDFDKNLFTKVKNYAELEEKLSIVNGAVIRGMLRNEHFGSTPGGKWDKWDKWRGTNTSAQLLENRTLWLNS</sequence>
<accession>A0A397S9W8</accession>
<name>A0A397S9W8_9GLOM</name>
<keyword evidence="2" id="KW-1185">Reference proteome</keyword>
<comment type="caution">
    <text evidence="1">The sequence shown here is derived from an EMBL/GenBank/DDBJ whole genome shotgun (WGS) entry which is preliminary data.</text>
</comment>
<dbReference type="OrthoDB" id="2426094at2759"/>
<dbReference type="Proteomes" id="UP000265703">
    <property type="component" value="Unassembled WGS sequence"/>
</dbReference>
<protein>
    <submittedName>
        <fullName evidence="1">Uncharacterized protein</fullName>
    </submittedName>
</protein>
<dbReference type="EMBL" id="QKYT01000899">
    <property type="protein sequence ID" value="RIA80777.1"/>
    <property type="molecule type" value="Genomic_DNA"/>
</dbReference>